<organism evidence="7 8">
    <name type="scientific">Thermobifida alba</name>
    <name type="common">Thermomonospora alba</name>
    <dbReference type="NCBI Taxonomy" id="53522"/>
    <lineage>
        <taxon>Bacteria</taxon>
        <taxon>Bacillati</taxon>
        <taxon>Actinomycetota</taxon>
        <taxon>Actinomycetes</taxon>
        <taxon>Streptosporangiales</taxon>
        <taxon>Nocardiopsidaceae</taxon>
        <taxon>Thermobifida</taxon>
    </lineage>
</organism>
<keyword evidence="2 5" id="KW-0812">Transmembrane</keyword>
<dbReference type="PANTHER" id="PTHR40763:SF4">
    <property type="entry name" value="DUF1707 DOMAIN-CONTAINING PROTEIN"/>
    <property type="match status" value="1"/>
</dbReference>
<dbReference type="RefSeq" id="WP_248590889.1">
    <property type="nucleotide sequence ID" value="NZ_BAABEB010000007.1"/>
</dbReference>
<evidence type="ECO:0000256" key="2">
    <source>
        <dbReference type="ARBA" id="ARBA00022692"/>
    </source>
</evidence>
<evidence type="ECO:0000313" key="7">
    <source>
        <dbReference type="EMBL" id="UPT22403.1"/>
    </source>
</evidence>
<dbReference type="EMBL" id="CP051627">
    <property type="protein sequence ID" value="UPT22403.1"/>
    <property type="molecule type" value="Genomic_DNA"/>
</dbReference>
<name>A0ABY4L7G1_THEAE</name>
<dbReference type="PANTHER" id="PTHR40763">
    <property type="entry name" value="MEMBRANE PROTEIN-RELATED"/>
    <property type="match status" value="1"/>
</dbReference>
<evidence type="ECO:0000259" key="6">
    <source>
        <dbReference type="Pfam" id="PF08044"/>
    </source>
</evidence>
<evidence type="ECO:0000256" key="1">
    <source>
        <dbReference type="ARBA" id="ARBA00004141"/>
    </source>
</evidence>
<gene>
    <name evidence="7" type="ORF">FOF52_16700</name>
</gene>
<protein>
    <submittedName>
        <fullName evidence="7">DUF1707 and DUF4870 domain-containing protein</fullName>
    </submittedName>
</protein>
<keyword evidence="8" id="KW-1185">Reference proteome</keyword>
<evidence type="ECO:0000256" key="3">
    <source>
        <dbReference type="ARBA" id="ARBA00022989"/>
    </source>
</evidence>
<proteinExistence type="predicted"/>
<sequence>MRVTHAERDRVAEVLRDAYAEGQLDEEEFDERLSRTMAAKTRGELQPLVADLSVSAASAVAPSPEPQGEPTKEERLWAAGGHLSGYFLPALGPLLVLLVKGDSPYARAQAFQALNYHLNLIIAGLVMPFALFLIVTIPFYLFLFLGWAFLPLIAAVAAVAGSHWKYPLTIEVIKDRRTTDR</sequence>
<evidence type="ECO:0000313" key="8">
    <source>
        <dbReference type="Proteomes" id="UP000832041"/>
    </source>
</evidence>
<comment type="subcellular location">
    <subcellularLocation>
        <location evidence="1">Membrane</location>
        <topology evidence="1">Multi-pass membrane protein</topology>
    </subcellularLocation>
</comment>
<dbReference type="InterPro" id="IPR012551">
    <property type="entry name" value="DUF1707_SHOCT-like"/>
</dbReference>
<dbReference type="InterPro" id="IPR019109">
    <property type="entry name" value="MamF_MmsF"/>
</dbReference>
<feature type="transmembrane region" description="Helical" evidence="5">
    <location>
        <begin position="147"/>
        <end position="166"/>
    </location>
</feature>
<dbReference type="Pfam" id="PF08044">
    <property type="entry name" value="DUF1707"/>
    <property type="match status" value="1"/>
</dbReference>
<evidence type="ECO:0000256" key="5">
    <source>
        <dbReference type="SAM" id="Phobius"/>
    </source>
</evidence>
<feature type="domain" description="DUF1707" evidence="6">
    <location>
        <begin position="1"/>
        <end position="52"/>
    </location>
</feature>
<dbReference type="Pfam" id="PF09685">
    <property type="entry name" value="MamF_MmsF"/>
    <property type="match status" value="1"/>
</dbReference>
<dbReference type="Proteomes" id="UP000832041">
    <property type="component" value="Chromosome"/>
</dbReference>
<keyword evidence="3 5" id="KW-1133">Transmembrane helix</keyword>
<feature type="transmembrane region" description="Helical" evidence="5">
    <location>
        <begin position="120"/>
        <end position="141"/>
    </location>
</feature>
<reference evidence="7 8" key="1">
    <citation type="submission" date="2020-04" db="EMBL/GenBank/DDBJ databases">
        <title>Thermobifida alba genome sequencing and assembly.</title>
        <authorList>
            <person name="Luzics S."/>
            <person name="Horvath B."/>
            <person name="Nagy I."/>
            <person name="Toth A."/>
            <person name="Nagy I."/>
            <person name="Kukolya J."/>
        </authorList>
    </citation>
    <scope>NUCLEOTIDE SEQUENCE [LARGE SCALE GENOMIC DNA]</scope>
    <source>
        <strain evidence="7 8">DSM 43795</strain>
    </source>
</reference>
<evidence type="ECO:0000256" key="4">
    <source>
        <dbReference type="ARBA" id="ARBA00023136"/>
    </source>
</evidence>
<keyword evidence="4 5" id="KW-0472">Membrane</keyword>
<accession>A0ABY4L7G1</accession>